<organism evidence="2 3">
    <name type="scientific">Streptomyces polyrhachis</name>
    <dbReference type="NCBI Taxonomy" id="1282885"/>
    <lineage>
        <taxon>Bacteria</taxon>
        <taxon>Bacillati</taxon>
        <taxon>Actinomycetota</taxon>
        <taxon>Actinomycetes</taxon>
        <taxon>Kitasatosporales</taxon>
        <taxon>Streptomycetaceae</taxon>
        <taxon>Streptomyces</taxon>
    </lineage>
</organism>
<comment type="caution">
    <text evidence="2">The sequence shown here is derived from an EMBL/GenBank/DDBJ whole genome shotgun (WGS) entry which is preliminary data.</text>
</comment>
<evidence type="ECO:0000256" key="1">
    <source>
        <dbReference type="SAM" id="Phobius"/>
    </source>
</evidence>
<name>A0ABW2GA33_9ACTN</name>
<protein>
    <submittedName>
        <fullName evidence="2">Uncharacterized protein</fullName>
    </submittedName>
</protein>
<reference evidence="3" key="1">
    <citation type="journal article" date="2019" name="Int. J. Syst. Evol. Microbiol.">
        <title>The Global Catalogue of Microorganisms (GCM) 10K type strain sequencing project: providing services to taxonomists for standard genome sequencing and annotation.</title>
        <authorList>
            <consortium name="The Broad Institute Genomics Platform"/>
            <consortium name="The Broad Institute Genome Sequencing Center for Infectious Disease"/>
            <person name="Wu L."/>
            <person name="Ma J."/>
        </authorList>
    </citation>
    <scope>NUCLEOTIDE SEQUENCE [LARGE SCALE GENOMIC DNA]</scope>
    <source>
        <strain evidence="3">CGMCC 1.13681</strain>
    </source>
</reference>
<dbReference type="EMBL" id="JBHSZO010000005">
    <property type="protein sequence ID" value="MFC7217588.1"/>
    <property type="molecule type" value="Genomic_DNA"/>
</dbReference>
<feature type="transmembrane region" description="Helical" evidence="1">
    <location>
        <begin position="569"/>
        <end position="587"/>
    </location>
</feature>
<keyword evidence="1" id="KW-0812">Transmembrane</keyword>
<evidence type="ECO:0000313" key="3">
    <source>
        <dbReference type="Proteomes" id="UP001596413"/>
    </source>
</evidence>
<keyword evidence="1" id="KW-0472">Membrane</keyword>
<accession>A0ABW2GA33</accession>
<evidence type="ECO:0000313" key="2">
    <source>
        <dbReference type="EMBL" id="MFC7217588.1"/>
    </source>
</evidence>
<gene>
    <name evidence="2" type="ORF">ACFQLX_05275</name>
</gene>
<keyword evidence="1" id="KW-1133">Transmembrane helix</keyword>
<sequence length="610" mass="67329">MEDRTLEALGLHQAPREHPLTYPGAWPAESGLLHQRRLLRLRPAADRRLAKWLVEPPPGGFRSEPGLDEPVRLNYALMRANETLVGERFPVLAVGSNACPAQLCHKMEGEGASATIPMVKAEVTGIDVGVSAYISPLGYISSSPIHVPGLRRELFVTWLDAHQLEIVDTSEGIFDPAGEYDRVLLPGGDFPVRLPSGEVLGGVYVYVHRYGVVSGSETPPRRHLGERQLLTDLLGESRQLREWFGDTAEEFSARARGNAELCEKGTRLLADEGRVTRSGLEGYVTETPATTVYDDLHPHGPLPEGSYRTGRTPDGFDQRGAGVVRMSVRLAQRLGNPEHVVVQNRQVPQARHERLGALANVVAAPDLDEECEVVQVDNSLRVGTGLEPGEAVTLRPARLLGRRRRWQDLVFGPANYVTCRVQDGDRASAEQEVCLLDEMTLELLGIASGDDVVIEGFPGDDGTVPALQLKAIRTGEEVTARRKQLHGGNMTSRYPSSIDALGVYPDLPWVFLDRRLWSGLGLNGQWLGTVRIRCSRSYQLKKELREMVFLLGLAFIGVVTVLNSVALRALSLAVVVLLVGFVVNVRMRSRLMQRARPVGRKRRRRRTGRV</sequence>
<dbReference type="Proteomes" id="UP001596413">
    <property type="component" value="Unassembled WGS sequence"/>
</dbReference>
<dbReference type="RefSeq" id="WP_386412447.1">
    <property type="nucleotide sequence ID" value="NZ_JBHSZO010000005.1"/>
</dbReference>
<keyword evidence="3" id="KW-1185">Reference proteome</keyword>
<proteinExistence type="predicted"/>